<proteinExistence type="predicted"/>
<reference evidence="1" key="2">
    <citation type="journal article" date="2022" name="New Phytol.">
        <title>Evolutionary transition to the ectomycorrhizal habit in the genomes of a hyperdiverse lineage of mushroom-forming fungi.</title>
        <authorList>
            <person name="Looney B."/>
            <person name="Miyauchi S."/>
            <person name="Morin E."/>
            <person name="Drula E."/>
            <person name="Courty P.E."/>
            <person name="Kohler A."/>
            <person name="Kuo A."/>
            <person name="LaButti K."/>
            <person name="Pangilinan J."/>
            <person name="Lipzen A."/>
            <person name="Riley R."/>
            <person name="Andreopoulos W."/>
            <person name="He G."/>
            <person name="Johnson J."/>
            <person name="Nolan M."/>
            <person name="Tritt A."/>
            <person name="Barry K.W."/>
            <person name="Grigoriev I.V."/>
            <person name="Nagy L.G."/>
            <person name="Hibbett D."/>
            <person name="Henrissat B."/>
            <person name="Matheny P.B."/>
            <person name="Labbe J."/>
            <person name="Martin F.M."/>
        </authorList>
    </citation>
    <scope>NUCLEOTIDE SEQUENCE</scope>
    <source>
        <strain evidence="1">HHB10654</strain>
    </source>
</reference>
<comment type="caution">
    <text evidence="1">The sequence shown here is derived from an EMBL/GenBank/DDBJ whole genome shotgun (WGS) entry which is preliminary data.</text>
</comment>
<keyword evidence="2" id="KW-1185">Reference proteome</keyword>
<organism evidence="1 2">
    <name type="scientific">Artomyces pyxidatus</name>
    <dbReference type="NCBI Taxonomy" id="48021"/>
    <lineage>
        <taxon>Eukaryota</taxon>
        <taxon>Fungi</taxon>
        <taxon>Dikarya</taxon>
        <taxon>Basidiomycota</taxon>
        <taxon>Agaricomycotina</taxon>
        <taxon>Agaricomycetes</taxon>
        <taxon>Russulales</taxon>
        <taxon>Auriscalpiaceae</taxon>
        <taxon>Artomyces</taxon>
    </lineage>
</organism>
<name>A0ACB8SM00_9AGAM</name>
<dbReference type="Proteomes" id="UP000814140">
    <property type="component" value="Unassembled WGS sequence"/>
</dbReference>
<accession>A0ACB8SM00</accession>
<evidence type="ECO:0000313" key="2">
    <source>
        <dbReference type="Proteomes" id="UP000814140"/>
    </source>
</evidence>
<reference evidence="1" key="1">
    <citation type="submission" date="2021-03" db="EMBL/GenBank/DDBJ databases">
        <authorList>
            <consortium name="DOE Joint Genome Institute"/>
            <person name="Ahrendt S."/>
            <person name="Looney B.P."/>
            <person name="Miyauchi S."/>
            <person name="Morin E."/>
            <person name="Drula E."/>
            <person name="Courty P.E."/>
            <person name="Chicoki N."/>
            <person name="Fauchery L."/>
            <person name="Kohler A."/>
            <person name="Kuo A."/>
            <person name="Labutti K."/>
            <person name="Pangilinan J."/>
            <person name="Lipzen A."/>
            <person name="Riley R."/>
            <person name="Andreopoulos W."/>
            <person name="He G."/>
            <person name="Johnson J."/>
            <person name="Barry K.W."/>
            <person name="Grigoriev I.V."/>
            <person name="Nagy L."/>
            <person name="Hibbett D."/>
            <person name="Henrissat B."/>
            <person name="Matheny P.B."/>
            <person name="Labbe J."/>
            <person name="Martin F."/>
        </authorList>
    </citation>
    <scope>NUCLEOTIDE SEQUENCE</scope>
    <source>
        <strain evidence="1">HHB10654</strain>
    </source>
</reference>
<dbReference type="EMBL" id="MU277249">
    <property type="protein sequence ID" value="KAI0057303.1"/>
    <property type="molecule type" value="Genomic_DNA"/>
</dbReference>
<gene>
    <name evidence="1" type="ORF">BV25DRAFT_1442758</name>
</gene>
<sequence>MHSHLPRILQRPKSSCIGGGATLEQQSNSDDTVPTRQNHVIAVDFPVEEGRPCALLQHHSYACISTKLLRACRPQSISFLTCVYSTPRTSMTLRKPLLVLLRSTADMAPVWVDPPKSPPFRLPHQKYALDSHSSIATVLPLNIGVSLCYGFSIQARKTPRHRHITLAAFRISKATAHVHSTLQHCVPCHQDYPLSALRRPTSTMHKRPCAVALRAGLGQRRDKFYLTRPGLEKLHGPS</sequence>
<evidence type="ECO:0000313" key="1">
    <source>
        <dbReference type="EMBL" id="KAI0057303.1"/>
    </source>
</evidence>
<protein>
    <submittedName>
        <fullName evidence="1">Uncharacterized protein</fullName>
    </submittedName>
</protein>